<proteinExistence type="inferred from homology"/>
<evidence type="ECO:0000313" key="4">
    <source>
        <dbReference type="EMBL" id="MCX2696226.1"/>
    </source>
</evidence>
<dbReference type="InterPro" id="IPR036390">
    <property type="entry name" value="WH_DNA-bd_sf"/>
</dbReference>
<accession>A0ABT3QKU2</accession>
<dbReference type="SUPFAM" id="SSF46785">
    <property type="entry name" value="Winged helix' DNA-binding domain"/>
    <property type="match status" value="1"/>
</dbReference>
<evidence type="ECO:0000313" key="5">
    <source>
        <dbReference type="Proteomes" id="UP001301216"/>
    </source>
</evidence>
<dbReference type="Gene3D" id="1.10.10.10">
    <property type="entry name" value="Winged helix-like DNA-binding domain superfamily/Winged helix DNA-binding domain"/>
    <property type="match status" value="1"/>
</dbReference>
<evidence type="ECO:0000256" key="2">
    <source>
        <dbReference type="SAM" id="MobiDB-lite"/>
    </source>
</evidence>
<evidence type="ECO:0000259" key="3">
    <source>
        <dbReference type="Pfam" id="PF01051"/>
    </source>
</evidence>
<sequence length="579" mass="66171">MLDAVEITSADILTADDAALHELLISAAYEADKDMASDFTSLPVATALKFLGDHARRDALKVSMRRLMSTTVSYGTKKTRRFENVPLLFSWLESTEKEDIIRYSLPEPIRILMREMPAYAYLELAPISQMKSKYSVRLYRVLAAAAAREKWTPHGQNKVIVSASLEDLFQWTGFPADKDGSMSFGKFRQRVLSDLDKELATVRRFGLRVEEIRREGRGRPLERVDFHLNLRAPSHHMTRATFEPGEHKQRHIGGVDASDYRVNSNIWIKAQNEFWRIQKRPHDVYFSAWQVALQEALDKAPVSPCYTTREYRGQRLLNAIATLGADEAAFKFCAEEVANPDIIEHNSPSLTVDHEDAESARKARIEASKNVQTKKPASNSERNDQLRAVPFTKPAFNNIQPASAEVSYIEEEALDIDISDIDVEMLNDLISSDEPQVFKKSVIETKVDEPVEFEPAEIEDDFGVDDIASAFLAEIIADDEEAPVSKLDGVKEIIWSADDELDEEEIKDQVFPILQNYYFDEHDHTHRIKLTIRWWNWGAVVESTFGVLPVSQRDIDEISRRLDNERVLHETLNLEEYIR</sequence>
<feature type="region of interest" description="Disordered" evidence="2">
    <location>
        <begin position="366"/>
        <end position="385"/>
    </location>
</feature>
<comment type="similarity">
    <text evidence="1">Belongs to the initiator RepB protein family.</text>
</comment>
<dbReference type="InterPro" id="IPR000525">
    <property type="entry name" value="Initiator_Rep_WH1"/>
</dbReference>
<evidence type="ECO:0000256" key="1">
    <source>
        <dbReference type="ARBA" id="ARBA00038283"/>
    </source>
</evidence>
<organism evidence="4 5">
    <name type="scientific">Ochrobactrum chromiisoli</name>
    <dbReference type="NCBI Taxonomy" id="2993941"/>
    <lineage>
        <taxon>Bacteria</taxon>
        <taxon>Pseudomonadati</taxon>
        <taxon>Pseudomonadota</taxon>
        <taxon>Alphaproteobacteria</taxon>
        <taxon>Hyphomicrobiales</taxon>
        <taxon>Brucellaceae</taxon>
        <taxon>Brucella/Ochrobactrum group</taxon>
        <taxon>Ochrobactrum</taxon>
    </lineage>
</organism>
<comment type="caution">
    <text evidence="4">The sequence shown here is derived from an EMBL/GenBank/DDBJ whole genome shotgun (WGS) entry which is preliminary data.</text>
</comment>
<dbReference type="InterPro" id="IPR036388">
    <property type="entry name" value="WH-like_DNA-bd_sf"/>
</dbReference>
<gene>
    <name evidence="4" type="ORF">OPR82_05475</name>
</gene>
<name>A0ABT3QKU2_9HYPH</name>
<feature type="compositionally biased region" description="Polar residues" evidence="2">
    <location>
        <begin position="369"/>
        <end position="380"/>
    </location>
</feature>
<protein>
    <submittedName>
        <fullName evidence="4">RepB family plasmid replication initiator protein</fullName>
    </submittedName>
</protein>
<feature type="domain" description="Initiator Rep protein WH1" evidence="3">
    <location>
        <begin position="13"/>
        <end position="142"/>
    </location>
</feature>
<dbReference type="Pfam" id="PF01051">
    <property type="entry name" value="Rep3_N"/>
    <property type="match status" value="1"/>
</dbReference>
<dbReference type="EMBL" id="JAPHAV010000001">
    <property type="protein sequence ID" value="MCX2696226.1"/>
    <property type="molecule type" value="Genomic_DNA"/>
</dbReference>
<dbReference type="Proteomes" id="UP001301216">
    <property type="component" value="Unassembled WGS sequence"/>
</dbReference>
<keyword evidence="5" id="KW-1185">Reference proteome</keyword>
<reference evidence="4 5" key="1">
    <citation type="submission" date="2022-11" db="EMBL/GenBank/DDBJ databases">
        <title>Brucella sp. YY2X, whole genome shotgun sequencing project.</title>
        <authorList>
            <person name="Yang Y."/>
        </authorList>
    </citation>
    <scope>NUCLEOTIDE SEQUENCE [LARGE SCALE GENOMIC DNA]</scope>
    <source>
        <strain evidence="4 5">YY2X</strain>
    </source>
</reference>
<dbReference type="RefSeq" id="WP_265983483.1">
    <property type="nucleotide sequence ID" value="NZ_JAPHAV010000001.1"/>
</dbReference>